<protein>
    <submittedName>
        <fullName evidence="3">Uncharacterized protein</fullName>
    </submittedName>
</protein>
<feature type="transmembrane region" description="Helical" evidence="2">
    <location>
        <begin position="6"/>
        <end position="27"/>
    </location>
</feature>
<keyword evidence="4" id="KW-1185">Reference proteome</keyword>
<gene>
    <name evidence="3" type="ORF">TRFO_26563</name>
</gene>
<feature type="compositionally biased region" description="Low complexity" evidence="1">
    <location>
        <begin position="180"/>
        <end position="205"/>
    </location>
</feature>
<keyword evidence="2" id="KW-0472">Membrane</keyword>
<sequence length="334" mass="38621">MKNLFYYRLFTEFFFTFFSAFMPTLYLRITQIRGYPIANDMSMKAVQVSSPHTNTSDVLSLCRDDGNVLESEKIWEFNIDSNGPPQTLYVKLLDIGSVELEIARFALSTSWFPHNIHVTQHFPLKPLVPSIGTPIAIIDIQLSNPEFQPFDCPKGEMNIKPQWRPLNPYFPPKQETSETNNHLQQNNNPNSNDPNRNQNDSSPNNKHNHSKTSELSKFPSLNDDVSKPKSLFSKFPGFSVRRESLSTLKANVETADIEVDKHRRKSFQSPPSRYNETNTNLRTMLDIDQIETNTISQYQLSFSKYAFTPELIRSKCFDPEIAQYECDLRHHMNK</sequence>
<dbReference type="EMBL" id="MLAK01000751">
    <property type="protein sequence ID" value="OHT05616.1"/>
    <property type="molecule type" value="Genomic_DNA"/>
</dbReference>
<evidence type="ECO:0000313" key="3">
    <source>
        <dbReference type="EMBL" id="OHT05616.1"/>
    </source>
</evidence>
<feature type="region of interest" description="Disordered" evidence="1">
    <location>
        <begin position="161"/>
        <end position="222"/>
    </location>
</feature>
<organism evidence="3 4">
    <name type="scientific">Tritrichomonas foetus</name>
    <dbReference type="NCBI Taxonomy" id="1144522"/>
    <lineage>
        <taxon>Eukaryota</taxon>
        <taxon>Metamonada</taxon>
        <taxon>Parabasalia</taxon>
        <taxon>Tritrichomonadida</taxon>
        <taxon>Tritrichomonadidae</taxon>
        <taxon>Tritrichomonas</taxon>
    </lineage>
</organism>
<evidence type="ECO:0000313" key="4">
    <source>
        <dbReference type="Proteomes" id="UP000179807"/>
    </source>
</evidence>
<dbReference type="VEuPathDB" id="TrichDB:TRFO_26563"/>
<accession>A0A1J4K449</accession>
<proteinExistence type="predicted"/>
<dbReference type="GeneID" id="94839723"/>
<dbReference type="RefSeq" id="XP_068358752.1">
    <property type="nucleotide sequence ID" value="XM_068505019.1"/>
</dbReference>
<name>A0A1J4K449_9EUKA</name>
<dbReference type="AlphaFoldDB" id="A0A1J4K449"/>
<evidence type="ECO:0000256" key="1">
    <source>
        <dbReference type="SAM" id="MobiDB-lite"/>
    </source>
</evidence>
<comment type="caution">
    <text evidence="3">The sequence shown here is derived from an EMBL/GenBank/DDBJ whole genome shotgun (WGS) entry which is preliminary data.</text>
</comment>
<keyword evidence="2" id="KW-0812">Transmembrane</keyword>
<reference evidence="3" key="1">
    <citation type="submission" date="2016-10" db="EMBL/GenBank/DDBJ databases">
        <authorList>
            <person name="Benchimol M."/>
            <person name="Almeida L.G."/>
            <person name="Vasconcelos A.T."/>
            <person name="Perreira-Neves A."/>
            <person name="Rosa I.A."/>
            <person name="Tasca T."/>
            <person name="Bogo M.R."/>
            <person name="de Souza W."/>
        </authorList>
    </citation>
    <scope>NUCLEOTIDE SEQUENCE [LARGE SCALE GENOMIC DNA]</scope>
    <source>
        <strain evidence="3">K</strain>
    </source>
</reference>
<dbReference type="Proteomes" id="UP000179807">
    <property type="component" value="Unassembled WGS sequence"/>
</dbReference>
<keyword evidence="2" id="KW-1133">Transmembrane helix</keyword>
<evidence type="ECO:0000256" key="2">
    <source>
        <dbReference type="SAM" id="Phobius"/>
    </source>
</evidence>